<dbReference type="Proteomes" id="UP001196980">
    <property type="component" value="Unassembled WGS sequence"/>
</dbReference>
<dbReference type="NCBIfam" id="NF045708">
    <property type="entry name" value="seleno_TsoC"/>
    <property type="match status" value="1"/>
</dbReference>
<accession>A0ABS6S2S9</accession>
<evidence type="ECO:0000313" key="1">
    <source>
        <dbReference type="EMBL" id="MBV6342723.1"/>
    </source>
</evidence>
<evidence type="ECO:0000313" key="2">
    <source>
        <dbReference type="Proteomes" id="UP001196980"/>
    </source>
</evidence>
<name>A0ABS6S2S9_9BACT</name>
<proteinExistence type="predicted"/>
<sequence length="88" mass="9578">MNIKLYLNAPPGRKCSNIIALASEMKGRYGFSVETITSTDSNKGGSGECCDVTLTLPAVSIDDAVVFQGRDITADELEKEILKRLQIR</sequence>
<dbReference type="RefSeq" id="WP_218253338.1">
    <property type="nucleotide sequence ID" value="NZ_JABXWD010000326.1"/>
</dbReference>
<protein>
    <submittedName>
        <fullName evidence="1">Uncharacterized protein</fullName>
    </submittedName>
</protein>
<organism evidence="1 2">
    <name type="scientific">Candidatus Magnetobacterium casense</name>
    <dbReference type="NCBI Taxonomy" id="1455061"/>
    <lineage>
        <taxon>Bacteria</taxon>
        <taxon>Pseudomonadati</taxon>
        <taxon>Nitrospirota</taxon>
        <taxon>Thermodesulfovibrionia</taxon>
        <taxon>Thermodesulfovibrionales</taxon>
        <taxon>Candidatus Magnetobacteriaceae</taxon>
        <taxon>Candidatus Magnetobacterium</taxon>
    </lineage>
</organism>
<comment type="caution">
    <text evidence="1">The sequence shown here is derived from an EMBL/GenBank/DDBJ whole genome shotgun (WGS) entry which is preliminary data.</text>
</comment>
<gene>
    <name evidence="1" type="ORF">HWQ67_14145</name>
</gene>
<reference evidence="1 2" key="1">
    <citation type="journal article" date="2020" name="J Geophys Res Biogeosci">
        <title>Magnetotaxis as an Adaptation to Enable Bacterial Shuttling of Microbial Sulfur and Sulfur Cycling Across Aquatic Oxic#Anoxic Interfaces.</title>
        <authorList>
            <person name="Li J."/>
            <person name="Liu P."/>
            <person name="Wang J."/>
            <person name="Roberts A.P."/>
            <person name="Pan Y."/>
        </authorList>
    </citation>
    <scope>NUCLEOTIDE SEQUENCE [LARGE SCALE GENOMIC DNA]</scope>
    <source>
        <strain evidence="1 2">MYR-1_YQ</strain>
    </source>
</reference>
<dbReference type="EMBL" id="JABXWD010000326">
    <property type="protein sequence ID" value="MBV6342723.1"/>
    <property type="molecule type" value="Genomic_DNA"/>
</dbReference>
<keyword evidence="2" id="KW-1185">Reference proteome</keyword>